<dbReference type="OrthoDB" id="3471576at2"/>
<evidence type="ECO:0000313" key="2">
    <source>
        <dbReference type="Proteomes" id="UP000317835"/>
    </source>
</evidence>
<accession>A0A518HEK5</accession>
<gene>
    <name evidence="1" type="ORF">ElP_72250</name>
</gene>
<dbReference type="KEGG" id="tpla:ElP_72250"/>
<dbReference type="Proteomes" id="UP000317835">
    <property type="component" value="Plasmid pElP_1"/>
</dbReference>
<dbReference type="RefSeq" id="WP_145279478.1">
    <property type="nucleotide sequence ID" value="NZ_CP036427.1"/>
</dbReference>
<dbReference type="EMBL" id="CP036427">
    <property type="protein sequence ID" value="QDV39261.1"/>
    <property type="molecule type" value="Genomic_DNA"/>
</dbReference>
<protein>
    <submittedName>
        <fullName evidence="1">Uncharacterized protein</fullName>
    </submittedName>
</protein>
<keyword evidence="1" id="KW-0614">Plasmid</keyword>
<reference evidence="1 2" key="1">
    <citation type="submission" date="2019-02" db="EMBL/GenBank/DDBJ databases">
        <title>Deep-cultivation of Planctomycetes and their phenomic and genomic characterization uncovers novel biology.</title>
        <authorList>
            <person name="Wiegand S."/>
            <person name="Jogler M."/>
            <person name="Boedeker C."/>
            <person name="Pinto D."/>
            <person name="Vollmers J."/>
            <person name="Rivas-Marin E."/>
            <person name="Kohn T."/>
            <person name="Peeters S.H."/>
            <person name="Heuer A."/>
            <person name="Rast P."/>
            <person name="Oberbeckmann S."/>
            <person name="Bunk B."/>
            <person name="Jeske O."/>
            <person name="Meyerdierks A."/>
            <person name="Storesund J.E."/>
            <person name="Kallscheuer N."/>
            <person name="Luecker S."/>
            <person name="Lage O.M."/>
            <person name="Pohl T."/>
            <person name="Merkel B.J."/>
            <person name="Hornburger P."/>
            <person name="Mueller R.-W."/>
            <person name="Bruemmer F."/>
            <person name="Labrenz M."/>
            <person name="Spormann A.M."/>
            <person name="Op den Camp H."/>
            <person name="Overmann J."/>
            <person name="Amann R."/>
            <person name="Jetten M.S.M."/>
            <person name="Mascher T."/>
            <person name="Medema M.H."/>
            <person name="Devos D.P."/>
            <person name="Kaster A.-K."/>
            <person name="Ovreas L."/>
            <person name="Rohde M."/>
            <person name="Galperin M.Y."/>
            <person name="Jogler C."/>
        </authorList>
    </citation>
    <scope>NUCLEOTIDE SEQUENCE [LARGE SCALE GENOMIC DNA]</scope>
    <source>
        <strain evidence="1 2">ElP</strain>
        <plasmid evidence="2">pelp_1</plasmid>
    </source>
</reference>
<geneLocation type="plasmid" evidence="2">
    <name>pelp_1</name>
</geneLocation>
<name>A0A518HEK5_9BACT</name>
<proteinExistence type="predicted"/>
<sequence>MDRHQLEGTDPPPGARVPQGWCWGMPFDYDRACGMITAFLPQAGGGMLVRWGYAEGVDQIRDALASVP</sequence>
<dbReference type="AlphaFoldDB" id="A0A518HEK5"/>
<evidence type="ECO:0000313" key="1">
    <source>
        <dbReference type="EMBL" id="QDV39261.1"/>
    </source>
</evidence>
<organism evidence="1 2">
    <name type="scientific">Tautonia plasticadhaerens</name>
    <dbReference type="NCBI Taxonomy" id="2527974"/>
    <lineage>
        <taxon>Bacteria</taxon>
        <taxon>Pseudomonadati</taxon>
        <taxon>Planctomycetota</taxon>
        <taxon>Planctomycetia</taxon>
        <taxon>Isosphaerales</taxon>
        <taxon>Isosphaeraceae</taxon>
        <taxon>Tautonia</taxon>
    </lineage>
</organism>
<keyword evidence="2" id="KW-1185">Reference proteome</keyword>